<protein>
    <submittedName>
        <fullName evidence="1">Phosphoglycerate mutase family protein</fullName>
    </submittedName>
</protein>
<dbReference type="PANTHER" id="PTHR48100:SF59">
    <property type="entry name" value="ADENOSYLCOBALAMIN_ALPHA-RIBAZOLE PHOSPHATASE"/>
    <property type="match status" value="1"/>
</dbReference>
<dbReference type="HOGENOM" id="CLU_129249_0_0_9"/>
<comment type="caution">
    <text evidence="1">The sequence shown here is derived from an EMBL/GenBank/DDBJ whole genome shotgun (WGS) entry which is preliminary data.</text>
</comment>
<evidence type="ECO:0000313" key="1">
    <source>
        <dbReference type="EMBL" id="EFX36119.1"/>
    </source>
</evidence>
<dbReference type="AlphaFoldDB" id="E8K1Y5"/>
<dbReference type="Proteomes" id="UP000002815">
    <property type="component" value="Unassembled WGS sequence"/>
</dbReference>
<dbReference type="SMART" id="SM00855">
    <property type="entry name" value="PGAM"/>
    <property type="match status" value="1"/>
</dbReference>
<sequence length="188" mass="21567">MGLDRQGTKMKIVFVRHGEPDYSMLDKLENPQLYSGFGRDLAPLTGKGRSLAKEVAKTACFGKAEIIISSSVTRALETAHYIAVETGLDLFVEPFFHEWRPDLDGTNSDLTSVLVAHEYYLKHPGVVSEDSPYRYETDLEMRHRFLRALEKYKDYKTIIIVTHGMLMRQFVPDDKIDFCQVIECEIEI</sequence>
<proteinExistence type="predicted"/>
<accession>E8K1Y5</accession>
<gene>
    <name evidence="1" type="ORF">HMPREF9423_1498</name>
</gene>
<dbReference type="CDD" id="cd07067">
    <property type="entry name" value="HP_PGM_like"/>
    <property type="match status" value="1"/>
</dbReference>
<organism evidence="1 2">
    <name type="scientific">Streptococcus infantis ATCC 700779</name>
    <dbReference type="NCBI Taxonomy" id="889204"/>
    <lineage>
        <taxon>Bacteria</taxon>
        <taxon>Bacillati</taxon>
        <taxon>Bacillota</taxon>
        <taxon>Bacilli</taxon>
        <taxon>Lactobacillales</taxon>
        <taxon>Streptococcaceae</taxon>
        <taxon>Streptococcus</taxon>
    </lineage>
</organism>
<evidence type="ECO:0000313" key="2">
    <source>
        <dbReference type="Proteomes" id="UP000002815"/>
    </source>
</evidence>
<dbReference type="PATRIC" id="fig|889204.5.peg.167"/>
<dbReference type="Gene3D" id="3.40.50.1240">
    <property type="entry name" value="Phosphoglycerate mutase-like"/>
    <property type="match status" value="1"/>
</dbReference>
<dbReference type="Pfam" id="PF00300">
    <property type="entry name" value="His_Phos_1"/>
    <property type="match status" value="1"/>
</dbReference>
<dbReference type="GO" id="GO:0005737">
    <property type="term" value="C:cytoplasm"/>
    <property type="evidence" value="ECO:0007669"/>
    <property type="project" value="TreeGrafter"/>
</dbReference>
<dbReference type="InterPro" id="IPR050275">
    <property type="entry name" value="PGM_Phosphatase"/>
</dbReference>
<dbReference type="GO" id="GO:0016791">
    <property type="term" value="F:phosphatase activity"/>
    <property type="evidence" value="ECO:0007669"/>
    <property type="project" value="TreeGrafter"/>
</dbReference>
<dbReference type="SUPFAM" id="SSF53254">
    <property type="entry name" value="Phosphoglycerate mutase-like"/>
    <property type="match status" value="1"/>
</dbReference>
<dbReference type="InterPro" id="IPR013078">
    <property type="entry name" value="His_Pase_superF_clade-1"/>
</dbReference>
<reference evidence="1 2" key="1">
    <citation type="submission" date="2010-12" db="EMBL/GenBank/DDBJ databases">
        <authorList>
            <person name="Muzny D."/>
            <person name="Qin X."/>
            <person name="Deng J."/>
            <person name="Jiang H."/>
            <person name="Liu Y."/>
            <person name="Qu J."/>
            <person name="Song X.-Z."/>
            <person name="Zhang L."/>
            <person name="Thornton R."/>
            <person name="Coyle M."/>
            <person name="Francisco L."/>
            <person name="Jackson L."/>
            <person name="Javaid M."/>
            <person name="Korchina V."/>
            <person name="Kovar C."/>
            <person name="Mata R."/>
            <person name="Mathew T."/>
            <person name="Ngo R."/>
            <person name="Nguyen L."/>
            <person name="Nguyen N."/>
            <person name="Okwuonu G."/>
            <person name="Ongeri F."/>
            <person name="Pham C."/>
            <person name="Simmons D."/>
            <person name="Wilczek-Boney K."/>
            <person name="Hale W."/>
            <person name="Jakkamsetti A."/>
            <person name="Pham P."/>
            <person name="Ruth R."/>
            <person name="San Lucas F."/>
            <person name="Warren J."/>
            <person name="Zhang J."/>
            <person name="Zhao Z."/>
            <person name="Zhou C."/>
            <person name="Zhu D."/>
            <person name="Lee S."/>
            <person name="Bess C."/>
            <person name="Blankenburg K."/>
            <person name="Forbes L."/>
            <person name="Fu Q."/>
            <person name="Gubbala S."/>
            <person name="Hirani K."/>
            <person name="Jayaseelan J.C."/>
            <person name="Lara F."/>
            <person name="Munidasa M."/>
            <person name="Palculict T."/>
            <person name="Patil S."/>
            <person name="Pu L.-L."/>
            <person name="Saada N."/>
            <person name="Tang L."/>
            <person name="Weissenberger G."/>
            <person name="Zhu Y."/>
            <person name="Hemphill L."/>
            <person name="Shang Y."/>
            <person name="Youmans B."/>
            <person name="Ayvaz T."/>
            <person name="Ross M."/>
            <person name="Santibanez J."/>
            <person name="Aqrawi P."/>
            <person name="Gross S."/>
            <person name="Joshi V."/>
            <person name="Fowler G."/>
            <person name="Nazareth L."/>
            <person name="Reid J."/>
            <person name="Worley K."/>
            <person name="Petrosino J."/>
            <person name="Highlander S."/>
            <person name="Gibbs R."/>
        </authorList>
    </citation>
    <scope>NUCLEOTIDE SEQUENCE [LARGE SCALE GENOMIC DNA]</scope>
    <source>
        <strain evidence="1 2">ATCC 700779</strain>
    </source>
</reference>
<dbReference type="EMBL" id="AEVD01000012">
    <property type="protein sequence ID" value="EFX36119.1"/>
    <property type="molecule type" value="Genomic_DNA"/>
</dbReference>
<dbReference type="InterPro" id="IPR029033">
    <property type="entry name" value="His_PPase_superfam"/>
</dbReference>
<dbReference type="eggNOG" id="COG0406">
    <property type="taxonomic scope" value="Bacteria"/>
</dbReference>
<dbReference type="PANTHER" id="PTHR48100">
    <property type="entry name" value="BROAD-SPECIFICITY PHOSPHATASE YOR283W-RELATED"/>
    <property type="match status" value="1"/>
</dbReference>
<name>E8K1Y5_9STRE</name>
<keyword evidence="2" id="KW-1185">Reference proteome</keyword>